<feature type="compositionally biased region" description="Basic and acidic residues" evidence="1">
    <location>
        <begin position="1"/>
        <end position="13"/>
    </location>
</feature>
<protein>
    <recommendedName>
        <fullName evidence="4">PARP-type domain-containing protein</fullName>
    </recommendedName>
</protein>
<keyword evidence="3" id="KW-1185">Reference proteome</keyword>
<dbReference type="Proteomes" id="UP001212997">
    <property type="component" value="Unassembled WGS sequence"/>
</dbReference>
<proteinExistence type="predicted"/>
<dbReference type="AlphaFoldDB" id="A0AAD5URI6"/>
<accession>A0AAD5URI6</accession>
<name>A0AAD5URI6_9APHY</name>
<sequence length="152" mass="17240">MKKEVGKEWEGYKTKIHRRPAAGESRDNEKQRVATEVSLRPSVVGKYPEGADPVPCNRPECLRKDNTMCETGDLICEREIPGPNPHGETGEDAPSNVEFMHWMCVTPRARVMLRKNPERMIFDEDLTEEEKAAVLSDIAKARNKRAFSDLEG</sequence>
<feature type="region of interest" description="Disordered" evidence="1">
    <location>
        <begin position="1"/>
        <end position="57"/>
    </location>
</feature>
<evidence type="ECO:0000313" key="2">
    <source>
        <dbReference type="EMBL" id="KAJ3473725.1"/>
    </source>
</evidence>
<dbReference type="EMBL" id="JANAWD010001278">
    <property type="protein sequence ID" value="KAJ3473725.1"/>
    <property type="molecule type" value="Genomic_DNA"/>
</dbReference>
<evidence type="ECO:0000256" key="1">
    <source>
        <dbReference type="SAM" id="MobiDB-lite"/>
    </source>
</evidence>
<comment type="caution">
    <text evidence="2">The sequence shown here is derived from an EMBL/GenBank/DDBJ whole genome shotgun (WGS) entry which is preliminary data.</text>
</comment>
<organism evidence="2 3">
    <name type="scientific">Meripilus lineatus</name>
    <dbReference type="NCBI Taxonomy" id="2056292"/>
    <lineage>
        <taxon>Eukaryota</taxon>
        <taxon>Fungi</taxon>
        <taxon>Dikarya</taxon>
        <taxon>Basidiomycota</taxon>
        <taxon>Agaricomycotina</taxon>
        <taxon>Agaricomycetes</taxon>
        <taxon>Polyporales</taxon>
        <taxon>Meripilaceae</taxon>
        <taxon>Meripilus</taxon>
    </lineage>
</organism>
<reference evidence="2" key="1">
    <citation type="submission" date="2022-07" db="EMBL/GenBank/DDBJ databases">
        <title>Genome Sequence of Physisporinus lineatus.</title>
        <authorList>
            <person name="Buettner E."/>
        </authorList>
    </citation>
    <scope>NUCLEOTIDE SEQUENCE</scope>
    <source>
        <strain evidence="2">VT162</strain>
    </source>
</reference>
<feature type="compositionally biased region" description="Basic and acidic residues" evidence="1">
    <location>
        <begin position="24"/>
        <end position="33"/>
    </location>
</feature>
<gene>
    <name evidence="2" type="ORF">NLI96_g12855</name>
</gene>
<evidence type="ECO:0008006" key="4">
    <source>
        <dbReference type="Google" id="ProtNLM"/>
    </source>
</evidence>
<evidence type="ECO:0000313" key="3">
    <source>
        <dbReference type="Proteomes" id="UP001212997"/>
    </source>
</evidence>